<dbReference type="GO" id="GO:0048468">
    <property type="term" value="P:cell development"/>
    <property type="evidence" value="ECO:0007669"/>
    <property type="project" value="UniProtKB-ARBA"/>
</dbReference>
<dbReference type="Pfam" id="PF07714">
    <property type="entry name" value="PK_Tyr_Ser-Thr"/>
    <property type="match status" value="1"/>
</dbReference>
<keyword evidence="4" id="KW-0418">Kinase</keyword>
<dbReference type="GO" id="GO:0019221">
    <property type="term" value="P:cytokine-mediated signaling pathway"/>
    <property type="evidence" value="ECO:0007669"/>
    <property type="project" value="TreeGrafter"/>
</dbReference>
<dbReference type="GO" id="GO:0012505">
    <property type="term" value="C:endomembrane system"/>
    <property type="evidence" value="ECO:0007669"/>
    <property type="project" value="UniProtKB-SubCell"/>
</dbReference>
<evidence type="ECO:0000256" key="9">
    <source>
        <dbReference type="PROSITE-ProRule" id="PRU10141"/>
    </source>
</evidence>
<dbReference type="GO" id="GO:0007259">
    <property type="term" value="P:cell surface receptor signaling pathway via JAK-STAT"/>
    <property type="evidence" value="ECO:0007669"/>
    <property type="project" value="TreeGrafter"/>
</dbReference>
<dbReference type="GO" id="GO:0004715">
    <property type="term" value="F:non-membrane spanning protein tyrosine kinase activity"/>
    <property type="evidence" value="ECO:0007669"/>
    <property type="project" value="TreeGrafter"/>
</dbReference>
<dbReference type="InterPro" id="IPR020635">
    <property type="entry name" value="Tyr_kinase_cat_dom"/>
</dbReference>
<evidence type="ECO:0000256" key="8">
    <source>
        <dbReference type="ARBA" id="ARBA00051243"/>
    </source>
</evidence>
<dbReference type="Proteomes" id="UP001168990">
    <property type="component" value="Unassembled WGS sequence"/>
</dbReference>
<keyword evidence="3 9" id="KW-0547">Nucleotide-binding</keyword>
<feature type="binding site" evidence="9">
    <location>
        <position position="259"/>
    </location>
    <ligand>
        <name>ATP</name>
        <dbReference type="ChEBI" id="CHEBI:30616"/>
    </ligand>
</feature>
<dbReference type="InterPro" id="IPR051286">
    <property type="entry name" value="JAK"/>
</dbReference>
<dbReference type="GO" id="GO:0030182">
    <property type="term" value="P:neuron differentiation"/>
    <property type="evidence" value="ECO:0007669"/>
    <property type="project" value="UniProtKB-ARBA"/>
</dbReference>
<evidence type="ECO:0000313" key="12">
    <source>
        <dbReference type="Proteomes" id="UP001168990"/>
    </source>
</evidence>
<name>A0AA39C3A8_9HYME</name>
<evidence type="ECO:0000256" key="7">
    <source>
        <dbReference type="ARBA" id="ARBA00023137"/>
    </source>
</evidence>
<evidence type="ECO:0000256" key="4">
    <source>
        <dbReference type="ARBA" id="ARBA00022777"/>
    </source>
</evidence>
<dbReference type="PANTHER" id="PTHR45807">
    <property type="entry name" value="TYROSINE-PROTEIN KINASE HOPSCOTCH"/>
    <property type="match status" value="1"/>
</dbReference>
<keyword evidence="2" id="KW-0808">Transferase</keyword>
<dbReference type="Gene3D" id="1.10.510.10">
    <property type="entry name" value="Transferase(Phosphotransferase) domain 1"/>
    <property type="match status" value="1"/>
</dbReference>
<dbReference type="SMART" id="SM00219">
    <property type="entry name" value="TyrKc"/>
    <property type="match status" value="1"/>
</dbReference>
<dbReference type="EMBL" id="JAQQBS010002232">
    <property type="protein sequence ID" value="KAK0156814.1"/>
    <property type="molecule type" value="Genomic_DNA"/>
</dbReference>
<dbReference type="InterPro" id="IPR000719">
    <property type="entry name" value="Prot_kinase_dom"/>
</dbReference>
<evidence type="ECO:0000256" key="6">
    <source>
        <dbReference type="ARBA" id="ARBA00023136"/>
    </source>
</evidence>
<comment type="caution">
    <text evidence="11">The sequence shown here is derived from an EMBL/GenBank/DDBJ whole genome shotgun (WGS) entry which is preliminary data.</text>
</comment>
<evidence type="ECO:0000313" key="11">
    <source>
        <dbReference type="EMBL" id="KAK0156814.1"/>
    </source>
</evidence>
<dbReference type="GO" id="GO:0005829">
    <property type="term" value="C:cytosol"/>
    <property type="evidence" value="ECO:0007669"/>
    <property type="project" value="TreeGrafter"/>
</dbReference>
<reference evidence="11" key="2">
    <citation type="submission" date="2023-03" db="EMBL/GenBank/DDBJ databases">
        <authorList>
            <person name="Inwood S.N."/>
            <person name="Skelly J.G."/>
            <person name="Guhlin J."/>
            <person name="Harrop T.W.R."/>
            <person name="Goldson S.G."/>
            <person name="Dearden P.K."/>
        </authorList>
    </citation>
    <scope>NUCLEOTIDE SEQUENCE</scope>
    <source>
        <strain evidence="11">Irish</strain>
        <tissue evidence="11">Whole body</tissue>
    </source>
</reference>
<evidence type="ECO:0000256" key="2">
    <source>
        <dbReference type="ARBA" id="ARBA00022679"/>
    </source>
</evidence>
<dbReference type="GO" id="GO:0005524">
    <property type="term" value="F:ATP binding"/>
    <property type="evidence" value="ECO:0007669"/>
    <property type="project" value="UniProtKB-UniRule"/>
</dbReference>
<protein>
    <recommendedName>
        <fullName evidence="10">Protein kinase domain-containing protein</fullName>
    </recommendedName>
</protein>
<dbReference type="GO" id="GO:0005126">
    <property type="term" value="F:cytokine receptor binding"/>
    <property type="evidence" value="ECO:0007669"/>
    <property type="project" value="TreeGrafter"/>
</dbReference>
<dbReference type="PROSITE" id="PS00107">
    <property type="entry name" value="PROTEIN_KINASE_ATP"/>
    <property type="match status" value="1"/>
</dbReference>
<evidence type="ECO:0000256" key="1">
    <source>
        <dbReference type="ARBA" id="ARBA00004308"/>
    </source>
</evidence>
<dbReference type="FunFam" id="1.10.510.10:FF:001512">
    <property type="entry name" value="Receptor tyrosine-protein kinase erbB-2"/>
    <property type="match status" value="1"/>
</dbReference>
<gene>
    <name evidence="11" type="ORF">PV328_012264</name>
</gene>
<dbReference type="InterPro" id="IPR008266">
    <property type="entry name" value="Tyr_kinase_AS"/>
</dbReference>
<dbReference type="CDD" id="cd00192">
    <property type="entry name" value="PTKc"/>
    <property type="match status" value="1"/>
</dbReference>
<feature type="non-terminal residue" evidence="11">
    <location>
        <position position="1"/>
    </location>
</feature>
<evidence type="ECO:0000256" key="3">
    <source>
        <dbReference type="ARBA" id="ARBA00022741"/>
    </source>
</evidence>
<dbReference type="AlphaFoldDB" id="A0AA39C3A8"/>
<organism evidence="11 12">
    <name type="scientific">Microctonus aethiopoides</name>
    <dbReference type="NCBI Taxonomy" id="144406"/>
    <lineage>
        <taxon>Eukaryota</taxon>
        <taxon>Metazoa</taxon>
        <taxon>Ecdysozoa</taxon>
        <taxon>Arthropoda</taxon>
        <taxon>Hexapoda</taxon>
        <taxon>Insecta</taxon>
        <taxon>Pterygota</taxon>
        <taxon>Neoptera</taxon>
        <taxon>Endopterygota</taxon>
        <taxon>Hymenoptera</taxon>
        <taxon>Apocrita</taxon>
        <taxon>Ichneumonoidea</taxon>
        <taxon>Braconidae</taxon>
        <taxon>Euphorinae</taxon>
        <taxon>Microctonus</taxon>
    </lineage>
</organism>
<dbReference type="InterPro" id="IPR011009">
    <property type="entry name" value="Kinase-like_dom_sf"/>
</dbReference>
<reference evidence="11" key="1">
    <citation type="journal article" date="2023" name="bioRxiv">
        <title>Scaffold-level genome assemblies of two parasitoid biocontrol wasps reveal the parthenogenesis mechanism and an associated novel virus.</title>
        <authorList>
            <person name="Inwood S."/>
            <person name="Skelly J."/>
            <person name="Guhlin J."/>
            <person name="Harrop T."/>
            <person name="Goldson S."/>
            <person name="Dearden P."/>
        </authorList>
    </citation>
    <scope>NUCLEOTIDE SEQUENCE</scope>
    <source>
        <strain evidence="11">Irish</strain>
        <tissue evidence="11">Whole body</tissue>
    </source>
</reference>
<dbReference type="GO" id="GO:0004714">
    <property type="term" value="F:transmembrane receptor protein tyrosine kinase activity"/>
    <property type="evidence" value="ECO:0007669"/>
    <property type="project" value="UniProtKB-EC"/>
</dbReference>
<keyword evidence="5 9" id="KW-0067">ATP-binding</keyword>
<dbReference type="GO" id="GO:0051130">
    <property type="term" value="P:positive regulation of cellular component organization"/>
    <property type="evidence" value="ECO:0007669"/>
    <property type="project" value="UniProtKB-ARBA"/>
</dbReference>
<feature type="domain" description="Protein kinase" evidence="10">
    <location>
        <begin position="223"/>
        <end position="502"/>
    </location>
</feature>
<keyword evidence="6" id="KW-0472">Membrane</keyword>
<accession>A0AA39C3A8</accession>
<dbReference type="GO" id="GO:0035556">
    <property type="term" value="P:intracellular signal transduction"/>
    <property type="evidence" value="ECO:0007669"/>
    <property type="project" value="TreeGrafter"/>
</dbReference>
<keyword evidence="7" id="KW-0829">Tyrosine-protein kinase</keyword>
<dbReference type="GO" id="GO:0050793">
    <property type="term" value="P:regulation of developmental process"/>
    <property type="evidence" value="ECO:0007669"/>
    <property type="project" value="UniProtKB-ARBA"/>
</dbReference>
<dbReference type="PANTHER" id="PTHR45807:SF7">
    <property type="entry name" value="TYROSINE-PROTEIN KINASE HOPSCOTCH"/>
    <property type="match status" value="1"/>
</dbReference>
<proteinExistence type="predicted"/>
<dbReference type="PRINTS" id="PR00109">
    <property type="entry name" value="TYRKINASE"/>
</dbReference>
<dbReference type="PROSITE" id="PS00109">
    <property type="entry name" value="PROTEIN_KINASE_TYR"/>
    <property type="match status" value="1"/>
</dbReference>
<evidence type="ECO:0000259" key="10">
    <source>
        <dbReference type="PROSITE" id="PS50011"/>
    </source>
</evidence>
<dbReference type="PROSITE" id="PS50011">
    <property type="entry name" value="PROTEIN_KINASE_DOM"/>
    <property type="match status" value="1"/>
</dbReference>
<dbReference type="SUPFAM" id="SSF56112">
    <property type="entry name" value="Protein kinase-like (PK-like)"/>
    <property type="match status" value="1"/>
</dbReference>
<evidence type="ECO:0000256" key="5">
    <source>
        <dbReference type="ARBA" id="ARBA00022840"/>
    </source>
</evidence>
<dbReference type="InterPro" id="IPR017441">
    <property type="entry name" value="Protein_kinase_ATP_BS"/>
</dbReference>
<comment type="subcellular location">
    <subcellularLocation>
        <location evidence="1">Endomembrane system</location>
    </subcellularLocation>
</comment>
<sequence length="502" mass="56898">SSLKNKNFEKNHLTLFRWVEKKAQVSAKSEMQSSLFYTSGKRLRIPKGCPAEIYKLINECWADIDKLQKEPQAVMRDINQILYQVYNSRRTHSYATAFPKLFNDHERTDKRNSEISDNNDSSDCESRASSLFTDRTSLPWDDPDDSNARLIRLSETDNDAEEELSAYLGWLTDGTIGDDIDGQINDKASCLDSVNKLDRNCGGRDGLLGQMQGIFELDAECNVILQGRIGQGFYGEVYRGTLERDNAKDSEPQQVAVKKLKTRALEADIRDFEREIAIMKTLKHPNVVEILGVISEPEVCLVMEFVKHGSLQSYLAIHRENITHKKLLGFALDIATGMDYLGRKSIVHRDLAARNILVADETLVKISDFGLAQVTGKNDYYILQTNRDLPIKWYAPESLRDGRFSAKSDVWSFGVTMYETFGLGEDPKLPGVGNDRDNGENEEESGIELLDALERGTRLPCPPSCPQIVYVKLMHPCWQLQSNQRPDFATLCCSIRELVNQY</sequence>
<comment type="catalytic activity">
    <reaction evidence="8">
        <text>L-tyrosyl-[protein] + ATP = O-phospho-L-tyrosyl-[protein] + ADP + H(+)</text>
        <dbReference type="Rhea" id="RHEA:10596"/>
        <dbReference type="Rhea" id="RHEA-COMP:10136"/>
        <dbReference type="Rhea" id="RHEA-COMP:20101"/>
        <dbReference type="ChEBI" id="CHEBI:15378"/>
        <dbReference type="ChEBI" id="CHEBI:30616"/>
        <dbReference type="ChEBI" id="CHEBI:46858"/>
        <dbReference type="ChEBI" id="CHEBI:61978"/>
        <dbReference type="ChEBI" id="CHEBI:456216"/>
        <dbReference type="EC" id="2.7.10.1"/>
    </reaction>
</comment>
<dbReference type="InterPro" id="IPR001245">
    <property type="entry name" value="Ser-Thr/Tyr_kinase_cat_dom"/>
</dbReference>
<keyword evidence="12" id="KW-1185">Reference proteome</keyword>